<dbReference type="InterPro" id="IPR011990">
    <property type="entry name" value="TPR-like_helical_dom_sf"/>
</dbReference>
<comment type="caution">
    <text evidence="1">The sequence shown here is derived from an EMBL/GenBank/DDBJ whole genome shotgun (WGS) entry which is preliminary data.</text>
</comment>
<protein>
    <recommendedName>
        <fullName evidence="3">MalT-like TPR region domain-containing protein</fullName>
    </recommendedName>
</protein>
<accession>A0A556MUB0</accession>
<dbReference type="SUPFAM" id="SSF48452">
    <property type="entry name" value="TPR-like"/>
    <property type="match status" value="1"/>
</dbReference>
<reference evidence="1 2" key="1">
    <citation type="submission" date="2019-07" db="EMBL/GenBank/DDBJ databases">
        <authorList>
            <person name="Huq M.A."/>
        </authorList>
    </citation>
    <scope>NUCLEOTIDE SEQUENCE [LARGE SCALE GENOMIC DNA]</scope>
    <source>
        <strain evidence="1 2">MAH-19</strain>
    </source>
</reference>
<name>A0A556MUB0_9SPHI</name>
<dbReference type="Proteomes" id="UP000318733">
    <property type="component" value="Unassembled WGS sequence"/>
</dbReference>
<dbReference type="AlphaFoldDB" id="A0A556MUB0"/>
<organism evidence="1 2">
    <name type="scientific">Mucilaginibacter corticis</name>
    <dbReference type="NCBI Taxonomy" id="2597670"/>
    <lineage>
        <taxon>Bacteria</taxon>
        <taxon>Pseudomonadati</taxon>
        <taxon>Bacteroidota</taxon>
        <taxon>Sphingobacteriia</taxon>
        <taxon>Sphingobacteriales</taxon>
        <taxon>Sphingobacteriaceae</taxon>
        <taxon>Mucilaginibacter</taxon>
    </lineage>
</organism>
<proteinExistence type="predicted"/>
<keyword evidence="2" id="KW-1185">Reference proteome</keyword>
<dbReference type="Gene3D" id="1.25.40.10">
    <property type="entry name" value="Tetratricopeptide repeat domain"/>
    <property type="match status" value="1"/>
</dbReference>
<evidence type="ECO:0000313" key="2">
    <source>
        <dbReference type="Proteomes" id="UP000318733"/>
    </source>
</evidence>
<evidence type="ECO:0000313" key="1">
    <source>
        <dbReference type="EMBL" id="TSJ43531.1"/>
    </source>
</evidence>
<evidence type="ECO:0008006" key="3">
    <source>
        <dbReference type="Google" id="ProtNLM"/>
    </source>
</evidence>
<gene>
    <name evidence="1" type="ORF">FO440_04910</name>
</gene>
<sequence>MRFTLLFILCFVGLTASAQLQLQFWKRKPKQPVVLTAVQALPSQINIGTTKLPNTLPAQNLAYSFFSIEIAEDALLAEAKHNMRFRIYNMASYNFSDLAALYLKQNRFSEAKWYLLQSNTIAREAGNYRHLLDNLYILADIKSKIGEVPLALADLQEAHDAAVDKGMLSDLTIINKKIKYLQTNKTLTTKAELRYADAVEAANSKTAVN</sequence>
<dbReference type="EMBL" id="VLPK01000001">
    <property type="protein sequence ID" value="TSJ43531.1"/>
    <property type="molecule type" value="Genomic_DNA"/>
</dbReference>